<evidence type="ECO:0000313" key="1">
    <source>
        <dbReference type="EMBL" id="QGG43007.1"/>
    </source>
</evidence>
<dbReference type="RefSeq" id="WP_153654811.1">
    <property type="nucleotide sequence ID" value="NZ_CP045737.1"/>
</dbReference>
<dbReference type="Gene3D" id="3.20.180.10">
    <property type="entry name" value="PNP-oxidase-like"/>
    <property type="match status" value="1"/>
</dbReference>
<dbReference type="Pfam" id="PF10615">
    <property type="entry name" value="DUF2470"/>
    <property type="match status" value="1"/>
</dbReference>
<name>A0A5Q2MIS3_9ACTN</name>
<keyword evidence="2" id="KW-1185">Reference proteome</keyword>
<gene>
    <name evidence="1" type="ORF">GEV26_17385</name>
</gene>
<organism evidence="1 2">
    <name type="scientific">Aeromicrobium yanjiei</name>
    <dbReference type="NCBI Taxonomy" id="2662028"/>
    <lineage>
        <taxon>Bacteria</taxon>
        <taxon>Bacillati</taxon>
        <taxon>Actinomycetota</taxon>
        <taxon>Actinomycetes</taxon>
        <taxon>Propionibacteriales</taxon>
        <taxon>Nocardioidaceae</taxon>
        <taxon>Aeromicrobium</taxon>
    </lineage>
</organism>
<dbReference type="EMBL" id="CP045737">
    <property type="protein sequence ID" value="QGG43007.1"/>
    <property type="molecule type" value="Genomic_DNA"/>
</dbReference>
<dbReference type="KEGG" id="aef:GEV26_17385"/>
<dbReference type="Proteomes" id="UP000392064">
    <property type="component" value="Chromosome"/>
</dbReference>
<accession>A0A5Q2MIS3</accession>
<dbReference type="AlphaFoldDB" id="A0A5Q2MIS3"/>
<dbReference type="InterPro" id="IPR037119">
    <property type="entry name" value="Haem_oxidase_HugZ-like_sf"/>
</dbReference>
<dbReference type="InterPro" id="IPR019595">
    <property type="entry name" value="DUF2470"/>
</dbReference>
<proteinExistence type="predicted"/>
<evidence type="ECO:0000313" key="2">
    <source>
        <dbReference type="Proteomes" id="UP000392064"/>
    </source>
</evidence>
<protein>
    <submittedName>
        <fullName evidence="1">DUF2470 domain-containing protein</fullName>
    </submittedName>
</protein>
<reference evidence="1 2" key="1">
    <citation type="submission" date="2019-11" db="EMBL/GenBank/DDBJ databases">
        <authorList>
            <person name="Li J."/>
        </authorList>
    </citation>
    <scope>NUCLEOTIDE SEQUENCE [LARGE SCALE GENOMIC DNA]</scope>
    <source>
        <strain evidence="1 2">MF47</strain>
    </source>
</reference>
<sequence>MTTFPAEVVRAVLRHMNEDHTEDSLTIVRAYAEPEASAATMTGLDGAGGTWDAQVRGRTVSVTVPWTEPAVERADLRREVVRLHERALERLGQTPTEVHP</sequence>